<dbReference type="EMBL" id="EF490859">
    <property type="protein sequence ID" value="ABU41044.1"/>
    <property type="molecule type" value="mRNA"/>
</dbReference>
<evidence type="ECO:0000256" key="4">
    <source>
        <dbReference type="SAM" id="MobiDB-lite"/>
    </source>
</evidence>
<dbReference type="PANTHER" id="PTHR22747">
    <property type="entry name" value="NUCLEOPLASMIN"/>
    <property type="match status" value="1"/>
</dbReference>
<organism evidence="6">
    <name type="scientific">Lepeophtheirus salmonis</name>
    <name type="common">Salmon louse</name>
    <name type="synonym">Caligus salmonis</name>
    <dbReference type="NCBI Taxonomy" id="72036"/>
    <lineage>
        <taxon>Eukaryota</taxon>
        <taxon>Metazoa</taxon>
        <taxon>Ecdysozoa</taxon>
        <taxon>Arthropoda</taxon>
        <taxon>Crustacea</taxon>
        <taxon>Multicrustacea</taxon>
        <taxon>Hexanauplia</taxon>
        <taxon>Copepoda</taxon>
        <taxon>Siphonostomatoida</taxon>
        <taxon>Caligidae</taxon>
        <taxon>Lepeophtheirus</taxon>
    </lineage>
</organism>
<dbReference type="InterPro" id="IPR024057">
    <property type="entry name" value="Nucleoplasmin_core_dom"/>
</dbReference>
<comment type="similarity">
    <text evidence="2">Belongs to the nucleoplasmin family.</text>
</comment>
<evidence type="ECO:0000256" key="2">
    <source>
        <dbReference type="ARBA" id="ARBA00010744"/>
    </source>
</evidence>
<name>A7TZ48_LEPSM</name>
<dbReference type="GO" id="GO:0005654">
    <property type="term" value="C:nucleoplasm"/>
    <property type="evidence" value="ECO:0007669"/>
    <property type="project" value="TreeGrafter"/>
</dbReference>
<keyword evidence="3" id="KW-0539">Nucleus</keyword>
<dbReference type="AlphaFoldDB" id="A7TZ48"/>
<dbReference type="GO" id="GO:0005730">
    <property type="term" value="C:nucleolus"/>
    <property type="evidence" value="ECO:0007669"/>
    <property type="project" value="TreeGrafter"/>
</dbReference>
<sequence>MNYQQEEFVWSATLDKKNPEHNWSPPDSDSEDIDDSIIHKLRIKNAFLSSKAKKEDEFNTIELETTGYKEEEIKCPLVMMKSSSTSQCTVDLSFNRSVKFTLTEGNGPIHLVGSHILEFGNGKEEPEDEGPGVEGGSEGEAEEEEEADEEMTEEESRLLSPKGTPKSQLLSKMERNVRPVAMMTMVMRTATTVMMMKNLSNHQRRRKFKNLMENKTNPKSRLSNILLQLS</sequence>
<feature type="region of interest" description="Disordered" evidence="4">
    <location>
        <begin position="120"/>
        <end position="176"/>
    </location>
</feature>
<protein>
    <submittedName>
        <fullName evidence="6">Nucleoplasmin-like protein</fullName>
    </submittedName>
</protein>
<dbReference type="GO" id="GO:0042393">
    <property type="term" value="F:histone binding"/>
    <property type="evidence" value="ECO:0007669"/>
    <property type="project" value="TreeGrafter"/>
</dbReference>
<dbReference type="SUPFAM" id="SSF69203">
    <property type="entry name" value="Nucleoplasmin-like core domain"/>
    <property type="match status" value="1"/>
</dbReference>
<evidence type="ECO:0000313" key="6">
    <source>
        <dbReference type="EMBL" id="ABU41044.1"/>
    </source>
</evidence>
<accession>A7TZ48</accession>
<evidence type="ECO:0000256" key="1">
    <source>
        <dbReference type="ARBA" id="ARBA00004123"/>
    </source>
</evidence>
<dbReference type="InterPro" id="IPR036824">
    <property type="entry name" value="Nucleoplasmin_core_dom_sf"/>
</dbReference>
<dbReference type="OrthoDB" id="6075101at2759"/>
<evidence type="ECO:0000259" key="5">
    <source>
        <dbReference type="Pfam" id="PF03066"/>
    </source>
</evidence>
<dbReference type="GO" id="GO:0003682">
    <property type="term" value="F:chromatin binding"/>
    <property type="evidence" value="ECO:0007669"/>
    <property type="project" value="TreeGrafter"/>
</dbReference>
<evidence type="ECO:0000256" key="3">
    <source>
        <dbReference type="ARBA" id="ARBA00023242"/>
    </source>
</evidence>
<dbReference type="InterPro" id="IPR004301">
    <property type="entry name" value="Nucleoplasmin"/>
</dbReference>
<proteinExistence type="evidence at transcript level"/>
<dbReference type="Gene3D" id="2.60.120.340">
    <property type="entry name" value="Nucleoplasmin core domain"/>
    <property type="match status" value="1"/>
</dbReference>
<dbReference type="Pfam" id="PF03066">
    <property type="entry name" value="Nucleoplasmin"/>
    <property type="match status" value="1"/>
</dbReference>
<dbReference type="GO" id="GO:0006338">
    <property type="term" value="P:chromatin remodeling"/>
    <property type="evidence" value="ECO:0007669"/>
    <property type="project" value="TreeGrafter"/>
</dbReference>
<dbReference type="PANTHER" id="PTHR22747:SF18">
    <property type="entry name" value="GEO09167P1-RELATED"/>
    <property type="match status" value="1"/>
</dbReference>
<dbReference type="GO" id="GO:0003723">
    <property type="term" value="F:RNA binding"/>
    <property type="evidence" value="ECO:0007669"/>
    <property type="project" value="TreeGrafter"/>
</dbReference>
<feature type="domain" description="Nucleoplasmin core" evidence="5">
    <location>
        <begin position="9"/>
        <end position="116"/>
    </location>
</feature>
<comment type="subcellular location">
    <subcellularLocation>
        <location evidence="1">Nucleus</location>
    </subcellularLocation>
</comment>
<feature type="compositionally biased region" description="Acidic residues" evidence="4">
    <location>
        <begin position="125"/>
        <end position="153"/>
    </location>
</feature>
<reference evidence="6" key="1">
    <citation type="submission" date="2007-03" db="EMBL/GenBank/DDBJ databases">
        <title>Salmon louse (Lepeophtheirus salmonis) transcriptomes during post molting maturation and egg production, revealed using EST-sequencing and microarray analysis.</title>
        <authorList>
            <person name="Eichner C."/>
            <person name="Frost P."/>
            <person name="Dysvik B."/>
            <person name="Kristiansen B."/>
            <person name="Jonassen I."/>
            <person name="Nilsen F."/>
        </authorList>
    </citation>
    <scope>NUCLEOTIDE SEQUENCE</scope>
</reference>
<dbReference type="GO" id="GO:0005737">
    <property type="term" value="C:cytoplasm"/>
    <property type="evidence" value="ECO:0007669"/>
    <property type="project" value="TreeGrafter"/>
</dbReference>